<proteinExistence type="predicted"/>
<keyword evidence="4" id="KW-1185">Reference proteome</keyword>
<keyword evidence="2" id="KW-0812">Transmembrane</keyword>
<comment type="caution">
    <text evidence="3">The sequence shown here is derived from an EMBL/GenBank/DDBJ whole genome shotgun (WGS) entry which is preliminary data.</text>
</comment>
<evidence type="ECO:0000256" key="2">
    <source>
        <dbReference type="SAM" id="Phobius"/>
    </source>
</evidence>
<feature type="region of interest" description="Disordered" evidence="1">
    <location>
        <begin position="1"/>
        <end position="31"/>
    </location>
</feature>
<keyword evidence="2" id="KW-0472">Membrane</keyword>
<feature type="compositionally biased region" description="Acidic residues" evidence="1">
    <location>
        <begin position="223"/>
        <end position="233"/>
    </location>
</feature>
<feature type="transmembrane region" description="Helical" evidence="2">
    <location>
        <begin position="123"/>
        <end position="142"/>
    </location>
</feature>
<name>A0ABQ6N3V6_9STRA</name>
<accession>A0ABQ6N3V6</accession>
<evidence type="ECO:0000313" key="3">
    <source>
        <dbReference type="EMBL" id="GMI39047.1"/>
    </source>
</evidence>
<feature type="compositionally biased region" description="Basic and acidic residues" evidence="1">
    <location>
        <begin position="1"/>
        <end position="12"/>
    </location>
</feature>
<feature type="compositionally biased region" description="Acidic residues" evidence="1">
    <location>
        <begin position="18"/>
        <end position="29"/>
    </location>
</feature>
<keyword evidence="2" id="KW-1133">Transmembrane helix</keyword>
<protein>
    <submittedName>
        <fullName evidence="3">Uncharacterized protein</fullName>
    </submittedName>
</protein>
<feature type="transmembrane region" description="Helical" evidence="2">
    <location>
        <begin position="154"/>
        <end position="172"/>
    </location>
</feature>
<organism evidence="3 4">
    <name type="scientific">Tetraparma gracilis</name>
    <dbReference type="NCBI Taxonomy" id="2962635"/>
    <lineage>
        <taxon>Eukaryota</taxon>
        <taxon>Sar</taxon>
        <taxon>Stramenopiles</taxon>
        <taxon>Ochrophyta</taxon>
        <taxon>Bolidophyceae</taxon>
        <taxon>Parmales</taxon>
        <taxon>Triparmaceae</taxon>
        <taxon>Tetraparma</taxon>
    </lineage>
</organism>
<gene>
    <name evidence="3" type="ORF">TeGR_g14927</name>
</gene>
<evidence type="ECO:0000313" key="4">
    <source>
        <dbReference type="Proteomes" id="UP001165060"/>
    </source>
</evidence>
<sequence length="258" mass="27334">MLSLERTQREQARFGGAMDEEEGDDEDGDGVPAIVRDKSGAQKDVANLPEFQRKEFVAIRNASGGISLVLEVILNMLNKVHPAAHLAELGDPTIANVPSPFMAFTKESATKLRKTTQELNRNVTVAHATLVISALLCLHFTGNLSTMFTDPGGIAGFAAVVLAGLIFYPQALKSALGMDKKPLYGDGGLHNDVFDVSREESDRRAMAKAVGGTAAVGAGGAGAEEDEDEDEGEMVALSPTARRGRNKKGFAGSSFDDL</sequence>
<dbReference type="EMBL" id="BRYB01000853">
    <property type="protein sequence ID" value="GMI39047.1"/>
    <property type="molecule type" value="Genomic_DNA"/>
</dbReference>
<feature type="region of interest" description="Disordered" evidence="1">
    <location>
        <begin position="215"/>
        <end position="258"/>
    </location>
</feature>
<reference evidence="3 4" key="1">
    <citation type="journal article" date="2023" name="Commun. Biol.">
        <title>Genome analysis of Parmales, the sister group of diatoms, reveals the evolutionary specialization of diatoms from phago-mixotrophs to photoautotrophs.</title>
        <authorList>
            <person name="Ban H."/>
            <person name="Sato S."/>
            <person name="Yoshikawa S."/>
            <person name="Yamada K."/>
            <person name="Nakamura Y."/>
            <person name="Ichinomiya M."/>
            <person name="Sato N."/>
            <person name="Blanc-Mathieu R."/>
            <person name="Endo H."/>
            <person name="Kuwata A."/>
            <person name="Ogata H."/>
        </authorList>
    </citation>
    <scope>NUCLEOTIDE SEQUENCE [LARGE SCALE GENOMIC DNA]</scope>
</reference>
<evidence type="ECO:0000256" key="1">
    <source>
        <dbReference type="SAM" id="MobiDB-lite"/>
    </source>
</evidence>
<dbReference type="Proteomes" id="UP001165060">
    <property type="component" value="Unassembled WGS sequence"/>
</dbReference>